<sequence length="451" mass="50325">MKTFSSLLLLASAGLANAAGPELMSELMSLKLRDHESMVKKGYFRPERYRTTDGVTKCVNGKAGEYSCKNVDMYGFIPHGNLGSKTRVGNDVWGWTSPDGREFGAVGQSDGTAFVEVKKDGSLVYLGRLATQTTNITWRDMKIIDGYCYIGAESPGHGLQVFDMRKLLNITTPREFSKETDMTAWFSGFGSSHNVVSNEDTKMIYVVGTARNLTCKGGLWMLDVRDPSRPKSLGCAHQDGYVHDAQCVIYKGPDFKYLGHEICFNYNEDTLTIMDVTNKEKPVIISKTPYMGASYTHQGWLTDEDNMEYLLLDDELDEMRKNGTAANGHTTTYIFDIKNLAKPKNTGAYQSPAKAIDHNQYVVDGLTYQSNYGSGLRIVDISSVKKDPTGKWFKETGYFDCHPEDDAQGGAVAFTGTWSNYPYFSSGYILLNSIERGIYSLKYTGPKRHHH</sequence>
<reference evidence="1" key="1">
    <citation type="journal article" date="2022" name="bioRxiv">
        <title>Population genetic analysis of Ophidiomyces ophidiicola, the causative agent of snake fungal disease, indicates recent introductions to the USA.</title>
        <authorList>
            <person name="Ladner J.T."/>
            <person name="Palmer J.M."/>
            <person name="Ettinger C.L."/>
            <person name="Stajich J.E."/>
            <person name="Farrell T.M."/>
            <person name="Glorioso B.M."/>
            <person name="Lawson B."/>
            <person name="Price S.J."/>
            <person name="Stengle A.G."/>
            <person name="Grear D.A."/>
            <person name="Lorch J.M."/>
        </authorList>
    </citation>
    <scope>NUCLEOTIDE SEQUENCE</scope>
    <source>
        <strain evidence="1">NWHC 24266-5</strain>
    </source>
</reference>
<organism evidence="1">
    <name type="scientific">Ophidiomyces ophidiicola</name>
    <dbReference type="NCBI Taxonomy" id="1387563"/>
    <lineage>
        <taxon>Eukaryota</taxon>
        <taxon>Fungi</taxon>
        <taxon>Dikarya</taxon>
        <taxon>Ascomycota</taxon>
        <taxon>Pezizomycotina</taxon>
        <taxon>Eurotiomycetes</taxon>
        <taxon>Eurotiomycetidae</taxon>
        <taxon>Onygenales</taxon>
        <taxon>Onygenaceae</taxon>
        <taxon>Ophidiomyces</taxon>
    </lineage>
</organism>
<accession>A0ACB8UTC0</accession>
<gene>
    <name evidence="1" type="ORF">LOY88_004806</name>
</gene>
<name>A0ACB8UTC0_9EURO</name>
<comment type="caution">
    <text evidence="1">The sequence shown here is derived from an EMBL/GenBank/DDBJ whole genome shotgun (WGS) entry which is preliminary data.</text>
</comment>
<evidence type="ECO:0000313" key="1">
    <source>
        <dbReference type="EMBL" id="KAI2384203.1"/>
    </source>
</evidence>
<protein>
    <submittedName>
        <fullName evidence="1">Uncharacterized protein</fullName>
    </submittedName>
</protein>
<proteinExistence type="predicted"/>
<dbReference type="EMBL" id="JALBCA010000077">
    <property type="protein sequence ID" value="KAI2384203.1"/>
    <property type="molecule type" value="Genomic_DNA"/>
</dbReference>